<keyword evidence="1" id="KW-0472">Membrane</keyword>
<comment type="caution">
    <text evidence="2">The sequence shown here is derived from an EMBL/GenBank/DDBJ whole genome shotgun (WGS) entry which is preliminary data.</text>
</comment>
<evidence type="ECO:0000256" key="1">
    <source>
        <dbReference type="SAM" id="Phobius"/>
    </source>
</evidence>
<evidence type="ECO:0000313" key="2">
    <source>
        <dbReference type="EMBL" id="RIB25670.1"/>
    </source>
</evidence>
<sequence>MSRLATFLEIVIIQIDSRSNINTGHLFTSKIQEIATCRFYFYFYLVLEFIINIIHVYTKMTNV</sequence>
<protein>
    <submittedName>
        <fullName evidence="2">Uncharacterized protein</fullName>
    </submittedName>
</protein>
<proteinExistence type="predicted"/>
<dbReference type="AlphaFoldDB" id="A0A397VSY6"/>
<accession>A0A397VSY6</accession>
<name>A0A397VSY6_9GLOM</name>
<reference evidence="2 3" key="1">
    <citation type="submission" date="2018-06" db="EMBL/GenBank/DDBJ databases">
        <title>Comparative genomics reveals the genomic features of Rhizophagus irregularis, R. cerebriforme, R. diaphanum and Gigaspora rosea, and their symbiotic lifestyle signature.</title>
        <authorList>
            <person name="Morin E."/>
            <person name="San Clemente H."/>
            <person name="Chen E.C.H."/>
            <person name="De La Providencia I."/>
            <person name="Hainaut M."/>
            <person name="Kuo A."/>
            <person name="Kohler A."/>
            <person name="Murat C."/>
            <person name="Tang N."/>
            <person name="Roy S."/>
            <person name="Loubradou J."/>
            <person name="Henrissat B."/>
            <person name="Grigoriev I.V."/>
            <person name="Corradi N."/>
            <person name="Roux C."/>
            <person name="Martin F.M."/>
        </authorList>
    </citation>
    <scope>NUCLEOTIDE SEQUENCE [LARGE SCALE GENOMIC DNA]</scope>
    <source>
        <strain evidence="2 3">DAOM 194757</strain>
    </source>
</reference>
<feature type="transmembrane region" description="Helical" evidence="1">
    <location>
        <begin position="39"/>
        <end position="58"/>
    </location>
</feature>
<dbReference type="Proteomes" id="UP000266673">
    <property type="component" value="Unassembled WGS sequence"/>
</dbReference>
<gene>
    <name evidence="2" type="ORF">C2G38_433120</name>
</gene>
<keyword evidence="1" id="KW-0812">Transmembrane</keyword>
<dbReference type="EMBL" id="QKWP01000166">
    <property type="protein sequence ID" value="RIB25670.1"/>
    <property type="molecule type" value="Genomic_DNA"/>
</dbReference>
<keyword evidence="3" id="KW-1185">Reference proteome</keyword>
<evidence type="ECO:0000313" key="3">
    <source>
        <dbReference type="Proteomes" id="UP000266673"/>
    </source>
</evidence>
<keyword evidence="1" id="KW-1133">Transmembrane helix</keyword>
<organism evidence="2 3">
    <name type="scientific">Gigaspora rosea</name>
    <dbReference type="NCBI Taxonomy" id="44941"/>
    <lineage>
        <taxon>Eukaryota</taxon>
        <taxon>Fungi</taxon>
        <taxon>Fungi incertae sedis</taxon>
        <taxon>Mucoromycota</taxon>
        <taxon>Glomeromycotina</taxon>
        <taxon>Glomeromycetes</taxon>
        <taxon>Diversisporales</taxon>
        <taxon>Gigasporaceae</taxon>
        <taxon>Gigaspora</taxon>
    </lineage>
</organism>